<evidence type="ECO:0000313" key="1">
    <source>
        <dbReference type="EMBL" id="ORZ31149.1"/>
    </source>
</evidence>
<keyword evidence="2" id="KW-1185">Reference proteome</keyword>
<dbReference type="EMBL" id="MCFL01000066">
    <property type="protein sequence ID" value="ORZ31149.1"/>
    <property type="molecule type" value="Genomic_DNA"/>
</dbReference>
<accession>A0A1Y2H9A8</accession>
<dbReference type="Proteomes" id="UP000193411">
    <property type="component" value="Unassembled WGS sequence"/>
</dbReference>
<proteinExistence type="predicted"/>
<sequence>MRPVRSLCRCRRITAFCLLLSVGSRVGILIAPAEVLCRWWAPARKKRELEDGACDEGQV</sequence>
<reference evidence="1 2" key="1">
    <citation type="submission" date="2016-07" db="EMBL/GenBank/DDBJ databases">
        <title>Pervasive Adenine N6-methylation of Active Genes in Fungi.</title>
        <authorList>
            <consortium name="DOE Joint Genome Institute"/>
            <person name="Mondo S.J."/>
            <person name="Dannebaum R.O."/>
            <person name="Kuo R.C."/>
            <person name="Labutti K."/>
            <person name="Haridas S."/>
            <person name="Kuo A."/>
            <person name="Salamov A."/>
            <person name="Ahrendt S.R."/>
            <person name="Lipzen A."/>
            <person name="Sullivan W."/>
            <person name="Andreopoulos W.B."/>
            <person name="Clum A."/>
            <person name="Lindquist E."/>
            <person name="Daum C."/>
            <person name="Ramamoorthy G.K."/>
            <person name="Gryganskyi A."/>
            <person name="Culley D."/>
            <person name="Magnuson J.K."/>
            <person name="James T.Y."/>
            <person name="O'Malley M.A."/>
            <person name="Stajich J.E."/>
            <person name="Spatafora J.W."/>
            <person name="Visel A."/>
            <person name="Grigoriev I.V."/>
        </authorList>
    </citation>
    <scope>NUCLEOTIDE SEQUENCE [LARGE SCALE GENOMIC DNA]</scope>
    <source>
        <strain evidence="1 2">PL171</strain>
    </source>
</reference>
<gene>
    <name evidence="1" type="ORF">BCR44DRAFT_209434</name>
</gene>
<comment type="caution">
    <text evidence="1">The sequence shown here is derived from an EMBL/GenBank/DDBJ whole genome shotgun (WGS) entry which is preliminary data.</text>
</comment>
<name>A0A1Y2H9A8_9FUNG</name>
<protein>
    <submittedName>
        <fullName evidence="1">Uncharacterized protein</fullName>
    </submittedName>
</protein>
<organism evidence="1 2">
    <name type="scientific">Catenaria anguillulae PL171</name>
    <dbReference type="NCBI Taxonomy" id="765915"/>
    <lineage>
        <taxon>Eukaryota</taxon>
        <taxon>Fungi</taxon>
        <taxon>Fungi incertae sedis</taxon>
        <taxon>Blastocladiomycota</taxon>
        <taxon>Blastocladiomycetes</taxon>
        <taxon>Blastocladiales</taxon>
        <taxon>Catenariaceae</taxon>
        <taxon>Catenaria</taxon>
    </lineage>
</organism>
<evidence type="ECO:0000313" key="2">
    <source>
        <dbReference type="Proteomes" id="UP000193411"/>
    </source>
</evidence>
<dbReference type="AlphaFoldDB" id="A0A1Y2H9A8"/>